<accession>A2DAZ8</accession>
<dbReference type="AlphaFoldDB" id="A2DAZ8"/>
<name>A2DAZ8_TRIV3</name>
<reference evidence="2" key="1">
    <citation type="submission" date="2006-10" db="EMBL/GenBank/DDBJ databases">
        <authorList>
            <person name="Amadeo P."/>
            <person name="Zhao Q."/>
            <person name="Wortman J."/>
            <person name="Fraser-Liggett C."/>
            <person name="Carlton J."/>
        </authorList>
    </citation>
    <scope>NUCLEOTIDE SEQUENCE</scope>
    <source>
        <strain evidence="2">G3</strain>
    </source>
</reference>
<evidence type="ECO:0000313" key="3">
    <source>
        <dbReference type="Proteomes" id="UP000001542"/>
    </source>
</evidence>
<dbReference type="Proteomes" id="UP000001542">
    <property type="component" value="Unassembled WGS sequence"/>
</dbReference>
<keyword evidence="1" id="KW-0175">Coiled coil</keyword>
<dbReference type="InParanoid" id="A2DAZ8"/>
<organism evidence="2 3">
    <name type="scientific">Trichomonas vaginalis (strain ATCC PRA-98 / G3)</name>
    <dbReference type="NCBI Taxonomy" id="412133"/>
    <lineage>
        <taxon>Eukaryota</taxon>
        <taxon>Metamonada</taxon>
        <taxon>Parabasalia</taxon>
        <taxon>Trichomonadida</taxon>
        <taxon>Trichomonadidae</taxon>
        <taxon>Trichomonas</taxon>
    </lineage>
</organism>
<dbReference type="SMR" id="A2DAZ8"/>
<feature type="coiled-coil region" evidence="1">
    <location>
        <begin position="85"/>
        <end position="147"/>
    </location>
</feature>
<keyword evidence="3" id="KW-1185">Reference proteome</keyword>
<protein>
    <submittedName>
        <fullName evidence="2">Uncharacterized protein</fullName>
    </submittedName>
</protein>
<dbReference type="VEuPathDB" id="TrichDB:TVAGG3_0518090"/>
<gene>
    <name evidence="2" type="ORF">TVAG_378070</name>
</gene>
<sequence>MEEDDSSQLESELKELEMKYSNMQKDYDAKIAQIQSEVEESRTNLSKGDSIISKNALKYFDIVYNLKRTSMEKVNALEHQHRINVSQLKLEVAEKNREISTQQSKNAQLFIQNLNSQRTIEDLTLKIEKMQNEVQNSKVSIQKYIDSMKKKEISFHDNILEKITEISERIPKCSKNIRQLHHKIDHIDEDNDKFSEIYQQYIYCIDHLVRSICFLTDSPMDSCPDVQRLIDSPKFLEKFIVECEEKLISYDKETRLKLTNSTASLSRLLKVKNSEINIPLATVLSNLGAVSLDVVEGMELQHKEIVRSLEE</sequence>
<dbReference type="RefSeq" id="XP_001583314.1">
    <property type="nucleotide sequence ID" value="XM_001583264.1"/>
</dbReference>
<dbReference type="VEuPathDB" id="TrichDB:TVAG_378070"/>
<dbReference type="KEGG" id="tva:5467883"/>
<proteinExistence type="predicted"/>
<evidence type="ECO:0000256" key="1">
    <source>
        <dbReference type="SAM" id="Coils"/>
    </source>
</evidence>
<evidence type="ECO:0000313" key="2">
    <source>
        <dbReference type="EMBL" id="EAY22328.1"/>
    </source>
</evidence>
<dbReference type="EMBL" id="DS113184">
    <property type="protein sequence ID" value="EAY22328.1"/>
    <property type="molecule type" value="Genomic_DNA"/>
</dbReference>
<reference evidence="2" key="2">
    <citation type="journal article" date="2007" name="Science">
        <title>Draft genome sequence of the sexually transmitted pathogen Trichomonas vaginalis.</title>
        <authorList>
            <person name="Carlton J.M."/>
            <person name="Hirt R.P."/>
            <person name="Silva J.C."/>
            <person name="Delcher A.L."/>
            <person name="Schatz M."/>
            <person name="Zhao Q."/>
            <person name="Wortman J.R."/>
            <person name="Bidwell S.L."/>
            <person name="Alsmark U.C.M."/>
            <person name="Besteiro S."/>
            <person name="Sicheritz-Ponten T."/>
            <person name="Noel C.J."/>
            <person name="Dacks J.B."/>
            <person name="Foster P.G."/>
            <person name="Simillion C."/>
            <person name="Van de Peer Y."/>
            <person name="Miranda-Saavedra D."/>
            <person name="Barton G.J."/>
            <person name="Westrop G.D."/>
            <person name="Mueller S."/>
            <person name="Dessi D."/>
            <person name="Fiori P.L."/>
            <person name="Ren Q."/>
            <person name="Paulsen I."/>
            <person name="Zhang H."/>
            <person name="Bastida-Corcuera F.D."/>
            <person name="Simoes-Barbosa A."/>
            <person name="Brown M.T."/>
            <person name="Hayes R.D."/>
            <person name="Mukherjee M."/>
            <person name="Okumura C.Y."/>
            <person name="Schneider R."/>
            <person name="Smith A.J."/>
            <person name="Vanacova S."/>
            <person name="Villalvazo M."/>
            <person name="Haas B.J."/>
            <person name="Pertea M."/>
            <person name="Feldblyum T.V."/>
            <person name="Utterback T.R."/>
            <person name="Shu C.L."/>
            <person name="Osoegawa K."/>
            <person name="de Jong P.J."/>
            <person name="Hrdy I."/>
            <person name="Horvathova L."/>
            <person name="Zubacova Z."/>
            <person name="Dolezal P."/>
            <person name="Malik S.B."/>
            <person name="Logsdon J.M. Jr."/>
            <person name="Henze K."/>
            <person name="Gupta A."/>
            <person name="Wang C.C."/>
            <person name="Dunne R.L."/>
            <person name="Upcroft J.A."/>
            <person name="Upcroft P."/>
            <person name="White O."/>
            <person name="Salzberg S.L."/>
            <person name="Tang P."/>
            <person name="Chiu C.-H."/>
            <person name="Lee Y.-S."/>
            <person name="Embley T.M."/>
            <person name="Coombs G.H."/>
            <person name="Mottram J.C."/>
            <person name="Tachezy J."/>
            <person name="Fraser-Liggett C.M."/>
            <person name="Johnson P.J."/>
        </authorList>
    </citation>
    <scope>NUCLEOTIDE SEQUENCE [LARGE SCALE GENOMIC DNA]</scope>
    <source>
        <strain evidence="2">G3</strain>
    </source>
</reference>
<dbReference type="OrthoDB" id="10657618at2759"/>
<feature type="coiled-coil region" evidence="1">
    <location>
        <begin position="6"/>
        <end position="33"/>
    </location>
</feature>